<dbReference type="EMBL" id="PJQD01000048">
    <property type="protein sequence ID" value="POY72454.1"/>
    <property type="molecule type" value="Genomic_DNA"/>
</dbReference>
<evidence type="ECO:0000256" key="1">
    <source>
        <dbReference type="SAM" id="MobiDB-lite"/>
    </source>
</evidence>
<dbReference type="Proteomes" id="UP000237144">
    <property type="component" value="Unassembled WGS sequence"/>
</dbReference>
<dbReference type="AlphaFoldDB" id="A0A2S5B6P2"/>
<name>A0A2S5B6P2_9BASI</name>
<sequence length="175" mass="19308">MATAVAIPMPTSPRDDRHMPVLSTLDPSFSPSSLHLRPYTNPKRSPSMQPSPVMRASPTSSFSSTRSHDQDLSFSPSSPPRGAIGVPMGSRHERVPYDGPGMAVYVRQPTRAQLRENNGLFGSASRPYYYRDPEEKPFIDIDGKECGARWIYVDPKAQSEHGQPSRASKTACCIM</sequence>
<protein>
    <submittedName>
        <fullName evidence="2">Uncharacterized protein</fullName>
    </submittedName>
</protein>
<organism evidence="2 3">
    <name type="scientific">Rhodotorula taiwanensis</name>
    <dbReference type="NCBI Taxonomy" id="741276"/>
    <lineage>
        <taxon>Eukaryota</taxon>
        <taxon>Fungi</taxon>
        <taxon>Dikarya</taxon>
        <taxon>Basidiomycota</taxon>
        <taxon>Pucciniomycotina</taxon>
        <taxon>Microbotryomycetes</taxon>
        <taxon>Sporidiobolales</taxon>
        <taxon>Sporidiobolaceae</taxon>
        <taxon>Rhodotorula</taxon>
    </lineage>
</organism>
<evidence type="ECO:0000313" key="3">
    <source>
        <dbReference type="Proteomes" id="UP000237144"/>
    </source>
</evidence>
<accession>A0A2S5B6P2</accession>
<reference evidence="2 3" key="1">
    <citation type="journal article" date="2018" name="Front. Microbiol.">
        <title>Prospects for Fungal Bioremediation of Acidic Radioactive Waste Sites: Characterization and Genome Sequence of Rhodotorula taiwanensis MD1149.</title>
        <authorList>
            <person name="Tkavc R."/>
            <person name="Matrosova V.Y."/>
            <person name="Grichenko O.E."/>
            <person name="Gostincar C."/>
            <person name="Volpe R.P."/>
            <person name="Klimenkova P."/>
            <person name="Gaidamakova E.K."/>
            <person name="Zhou C.E."/>
            <person name="Stewart B.J."/>
            <person name="Lyman M.G."/>
            <person name="Malfatti S.A."/>
            <person name="Rubinfeld B."/>
            <person name="Courtot M."/>
            <person name="Singh J."/>
            <person name="Dalgard C.L."/>
            <person name="Hamilton T."/>
            <person name="Frey K.G."/>
            <person name="Gunde-Cimerman N."/>
            <person name="Dugan L."/>
            <person name="Daly M.J."/>
        </authorList>
    </citation>
    <scope>NUCLEOTIDE SEQUENCE [LARGE SCALE GENOMIC DNA]</scope>
    <source>
        <strain evidence="2 3">MD1149</strain>
    </source>
</reference>
<keyword evidence="3" id="KW-1185">Reference proteome</keyword>
<feature type="region of interest" description="Disordered" evidence="1">
    <location>
        <begin position="1"/>
        <end position="95"/>
    </location>
</feature>
<evidence type="ECO:0000313" key="2">
    <source>
        <dbReference type="EMBL" id="POY72454.1"/>
    </source>
</evidence>
<dbReference type="OrthoDB" id="2533178at2759"/>
<proteinExistence type="predicted"/>
<comment type="caution">
    <text evidence="2">The sequence shown here is derived from an EMBL/GenBank/DDBJ whole genome shotgun (WGS) entry which is preliminary data.</text>
</comment>
<gene>
    <name evidence="2" type="ORF">BMF94_4280</name>
</gene>